<dbReference type="Proteomes" id="UP000179807">
    <property type="component" value="Unassembled WGS sequence"/>
</dbReference>
<accession>A0A1J4K4M6</accession>
<keyword evidence="3" id="KW-1185">Reference proteome</keyword>
<keyword evidence="1" id="KW-1133">Transmembrane helix</keyword>
<dbReference type="EMBL" id="MLAK01000742">
    <property type="protein sequence ID" value="OHT05922.1"/>
    <property type="molecule type" value="Genomic_DNA"/>
</dbReference>
<reference evidence="2" key="1">
    <citation type="submission" date="2016-10" db="EMBL/GenBank/DDBJ databases">
        <authorList>
            <person name="Benchimol M."/>
            <person name="Almeida L.G."/>
            <person name="Vasconcelos A.T."/>
            <person name="Perreira-Neves A."/>
            <person name="Rosa I.A."/>
            <person name="Tasca T."/>
            <person name="Bogo M.R."/>
            <person name="de Souza W."/>
        </authorList>
    </citation>
    <scope>NUCLEOTIDE SEQUENCE [LARGE SCALE GENOMIC DNA]</scope>
    <source>
        <strain evidence="2">K</strain>
    </source>
</reference>
<dbReference type="PROSITE" id="PS51257">
    <property type="entry name" value="PROKAR_LIPOPROTEIN"/>
    <property type="match status" value="1"/>
</dbReference>
<dbReference type="GeneID" id="94839518"/>
<dbReference type="VEuPathDB" id="TrichDB:TRFO_26207"/>
<evidence type="ECO:0000256" key="1">
    <source>
        <dbReference type="SAM" id="Phobius"/>
    </source>
</evidence>
<feature type="transmembrane region" description="Helical" evidence="1">
    <location>
        <begin position="6"/>
        <end position="26"/>
    </location>
</feature>
<keyword evidence="1" id="KW-0812">Transmembrane</keyword>
<proteinExistence type="predicted"/>
<keyword evidence="1" id="KW-0472">Membrane</keyword>
<name>A0A1J4K4M6_9EUKA</name>
<organism evidence="2 3">
    <name type="scientific">Tritrichomonas foetus</name>
    <dbReference type="NCBI Taxonomy" id="1144522"/>
    <lineage>
        <taxon>Eukaryota</taxon>
        <taxon>Metamonada</taxon>
        <taxon>Parabasalia</taxon>
        <taxon>Tritrichomonadida</taxon>
        <taxon>Tritrichomonadidae</taxon>
        <taxon>Tritrichomonas</taxon>
    </lineage>
</organism>
<sequence length="358" mass="42542">MNHLRWIMIALIPSMILSCWIHLSAYSSYKKNLNLRYNSIMIIQDANEDSNYIKALIYAQRLKQNQIYLNNPSKKKIDYILIYDNRRFGNMVVALRHAISLCLHLKCSVIFHKDIWFLEKQPLMDLPFRFESFKKLDQYNLSQSNYLHGNFYYQQYYPYFKNTEDMVKIIQSIVNPSIPSVDIDKDALYIHIRSGDIFKRFVPNIKYGQPPLCFYTTILKKWNFSKIFLISEDLLNPVISKLIDEGATLLVTDLPKTLGYLSRAKNIAFGRGTFVREVLRLNNSEKTIFSYDFNQVYKAWVDFFSKEQFKMVTQYDMEPTKEYLKFLLSENWLNFNFQRKIMLESKCNDFVKVGAKVK</sequence>
<protein>
    <submittedName>
        <fullName evidence="2">Uncharacterized protein</fullName>
    </submittedName>
</protein>
<evidence type="ECO:0000313" key="2">
    <source>
        <dbReference type="EMBL" id="OHT05922.1"/>
    </source>
</evidence>
<gene>
    <name evidence="2" type="ORF">TRFO_26207</name>
</gene>
<dbReference type="AlphaFoldDB" id="A0A1J4K4M6"/>
<comment type="caution">
    <text evidence="2">The sequence shown here is derived from an EMBL/GenBank/DDBJ whole genome shotgun (WGS) entry which is preliminary data.</text>
</comment>
<evidence type="ECO:0000313" key="3">
    <source>
        <dbReference type="Proteomes" id="UP000179807"/>
    </source>
</evidence>
<dbReference type="RefSeq" id="XP_068359058.1">
    <property type="nucleotide sequence ID" value="XM_068504814.1"/>
</dbReference>